<keyword evidence="1" id="KW-0732">Signal</keyword>
<accession>A0A3D8IY74</accession>
<comment type="caution">
    <text evidence="2">The sequence shown here is derived from an EMBL/GenBank/DDBJ whole genome shotgun (WGS) entry which is preliminary data.</text>
</comment>
<feature type="signal peptide" evidence="1">
    <location>
        <begin position="1"/>
        <end position="22"/>
    </location>
</feature>
<dbReference type="RefSeq" id="WP_104723788.1">
    <property type="nucleotide sequence ID" value="NZ_FZNE01000002.1"/>
</dbReference>
<evidence type="ECO:0000313" key="2">
    <source>
        <dbReference type="EMBL" id="RDU70003.1"/>
    </source>
</evidence>
<proteinExistence type="predicted"/>
<sequence length="68" mass="7509">MGYAILGCLFAILFLGCSSDQASIQIIQSPTSAPSRFTQEQELEAIKEDSLKLEDIPLVPQEQIIQIQ</sequence>
<keyword evidence="3" id="KW-1185">Reference proteome</keyword>
<name>A0A3D8IY74_9HELI</name>
<dbReference type="Proteomes" id="UP000257067">
    <property type="component" value="Unassembled WGS sequence"/>
</dbReference>
<protein>
    <recommendedName>
        <fullName evidence="4">Lipoprotein</fullName>
    </recommendedName>
</protein>
<dbReference type="EMBL" id="NXLU01000001">
    <property type="protein sequence ID" value="RDU70003.1"/>
    <property type="molecule type" value="Genomic_DNA"/>
</dbReference>
<evidence type="ECO:0008006" key="4">
    <source>
        <dbReference type="Google" id="ProtNLM"/>
    </source>
</evidence>
<evidence type="ECO:0000313" key="3">
    <source>
        <dbReference type="Proteomes" id="UP000257067"/>
    </source>
</evidence>
<feature type="chain" id="PRO_5043181881" description="Lipoprotein" evidence="1">
    <location>
        <begin position="23"/>
        <end position="68"/>
    </location>
</feature>
<reference evidence="2 3" key="1">
    <citation type="submission" date="2018-04" db="EMBL/GenBank/DDBJ databases">
        <title>Novel Campyloabacter and Helicobacter Species and Strains.</title>
        <authorList>
            <person name="Mannion A.J."/>
            <person name="Shen Z."/>
            <person name="Fox J.G."/>
        </authorList>
    </citation>
    <scope>NUCLEOTIDE SEQUENCE [LARGE SCALE GENOMIC DNA]</scope>
    <source>
        <strain evidence="2 3">ATCC 700242</strain>
    </source>
</reference>
<organism evidence="2 3">
    <name type="scientific">Helicobacter cholecystus</name>
    <dbReference type="NCBI Taxonomy" id="45498"/>
    <lineage>
        <taxon>Bacteria</taxon>
        <taxon>Pseudomonadati</taxon>
        <taxon>Campylobacterota</taxon>
        <taxon>Epsilonproteobacteria</taxon>
        <taxon>Campylobacterales</taxon>
        <taxon>Helicobacteraceae</taxon>
        <taxon>Helicobacter</taxon>
    </lineage>
</organism>
<dbReference type="AlphaFoldDB" id="A0A3D8IY74"/>
<evidence type="ECO:0000256" key="1">
    <source>
        <dbReference type="SAM" id="SignalP"/>
    </source>
</evidence>
<gene>
    <name evidence="2" type="ORF">CQA62_00905</name>
</gene>